<dbReference type="PROSITE" id="PS50294">
    <property type="entry name" value="WD_REPEATS_REGION"/>
    <property type="match status" value="2"/>
</dbReference>
<dbReference type="PANTHER" id="PTHR19848">
    <property type="entry name" value="WD40 REPEAT PROTEIN"/>
    <property type="match status" value="1"/>
</dbReference>
<evidence type="ECO:0000256" key="2">
    <source>
        <dbReference type="ARBA" id="ARBA00022737"/>
    </source>
</evidence>
<dbReference type="InterPro" id="IPR015943">
    <property type="entry name" value="WD40/YVTN_repeat-like_dom_sf"/>
</dbReference>
<evidence type="ECO:0000256" key="4">
    <source>
        <dbReference type="SAM" id="MobiDB-lite"/>
    </source>
</evidence>
<dbReference type="VEuPathDB" id="FungiDB:L203_06390"/>
<keyword evidence="1 3" id="KW-0853">WD repeat</keyword>
<dbReference type="SUPFAM" id="SSF50978">
    <property type="entry name" value="WD40 repeat-like"/>
    <property type="match status" value="1"/>
</dbReference>
<proteinExistence type="predicted"/>
<dbReference type="AlphaFoldDB" id="D2JWU9"/>
<feature type="repeat" description="WD" evidence="3">
    <location>
        <begin position="180"/>
        <end position="210"/>
    </location>
</feature>
<feature type="compositionally biased region" description="Polar residues" evidence="4">
    <location>
        <begin position="109"/>
        <end position="129"/>
    </location>
</feature>
<feature type="region of interest" description="Disordered" evidence="4">
    <location>
        <begin position="107"/>
        <end position="129"/>
    </location>
</feature>
<protein>
    <submittedName>
        <fullName evidence="5">Putative chromatin binding protein</fullName>
    </submittedName>
</protein>
<sequence>MTDSETHDELFPSVTSDPAYQLCHTLTAHTRSITALKFSPDDSLLVSAGADGWLHFWEPMTGEHLRGFLAHKAATASDDSTSVVYLLNPPQGVAYQPPTLLQVPATYPGEQQESKPQAATEPVSPSTHGFSHPAIRRFVGHTAPILSVAFSPKSNLLATSSFDESAIIWDVRRNSELRRIPAHADAIWCVAWDTDGEMILTASADGLMLVLPPQLKSHRTNCSIRTVFKNYRQRQQLAGVSYTTLCQGKAIRTFRAPGMFSSERWACPVIIVEAPSSFMESNENPHQQLSSEEIYLEKDNKEKESKTKSNPAYPKRSFVREARIIAGSENGKIMIWNIQSKQVTQILEGKDSHTTPVTALAVSSDARIIASGSLEMSAVIKIWKSGS</sequence>
<feature type="repeat" description="WD" evidence="3">
    <location>
        <begin position="138"/>
        <end position="179"/>
    </location>
</feature>
<evidence type="ECO:0000256" key="3">
    <source>
        <dbReference type="PROSITE-ProRule" id="PRU00221"/>
    </source>
</evidence>
<dbReference type="SMART" id="SM00320">
    <property type="entry name" value="WD40"/>
    <property type="match status" value="4"/>
</dbReference>
<dbReference type="PROSITE" id="PS50082">
    <property type="entry name" value="WD_REPEATS_2"/>
    <property type="match status" value="3"/>
</dbReference>
<evidence type="ECO:0000256" key="1">
    <source>
        <dbReference type="ARBA" id="ARBA00022574"/>
    </source>
</evidence>
<dbReference type="InterPro" id="IPR001680">
    <property type="entry name" value="WD40_rpt"/>
</dbReference>
<dbReference type="InterPro" id="IPR019775">
    <property type="entry name" value="WD40_repeat_CS"/>
</dbReference>
<evidence type="ECO:0000313" key="5">
    <source>
        <dbReference type="EMBL" id="ACZ80652.1"/>
    </source>
</evidence>
<keyword evidence="2" id="KW-0677">Repeat</keyword>
<feature type="repeat" description="WD" evidence="3">
    <location>
        <begin position="26"/>
        <end position="67"/>
    </location>
</feature>
<dbReference type="EMBL" id="GU131349">
    <property type="protein sequence ID" value="ACZ80652.1"/>
    <property type="molecule type" value="Genomic_DNA"/>
</dbReference>
<dbReference type="PROSITE" id="PS00678">
    <property type="entry name" value="WD_REPEATS_1"/>
    <property type="match status" value="1"/>
</dbReference>
<organism evidence="5">
    <name type="scientific">Cryptococcus depauperatus</name>
    <dbReference type="NCBI Taxonomy" id="5208"/>
    <lineage>
        <taxon>Eukaryota</taxon>
        <taxon>Fungi</taxon>
        <taxon>Dikarya</taxon>
        <taxon>Basidiomycota</taxon>
        <taxon>Agaricomycotina</taxon>
        <taxon>Tremellomycetes</taxon>
        <taxon>Tremellales</taxon>
        <taxon>Cryptococcaceae</taxon>
        <taxon>Cryptococcus</taxon>
    </lineage>
</organism>
<dbReference type="PANTHER" id="PTHR19848:SF8">
    <property type="entry name" value="F-BOX AND WD REPEAT DOMAIN CONTAINING 7"/>
    <property type="match status" value="1"/>
</dbReference>
<dbReference type="Pfam" id="PF00400">
    <property type="entry name" value="WD40"/>
    <property type="match status" value="4"/>
</dbReference>
<reference evidence="5" key="1">
    <citation type="journal article" date="2010" name="PLoS ONE">
        <title>Morphological and genomic characterization of Filobasidiella depauperata: a homothallic sibling species of the pathogenic cryptococcus species complex.</title>
        <authorList>
            <person name="Rodriguez-Carres M."/>
            <person name="Findley K."/>
            <person name="Sun S."/>
            <person name="Dietrich F.S."/>
            <person name="Heitman J."/>
        </authorList>
    </citation>
    <scope>NUCLEOTIDE SEQUENCE</scope>
    <source>
        <strain evidence="5">CBS7855</strain>
    </source>
</reference>
<dbReference type="InterPro" id="IPR036322">
    <property type="entry name" value="WD40_repeat_dom_sf"/>
</dbReference>
<name>D2JWU9_9TREE</name>
<accession>D2JWU9</accession>
<dbReference type="VEuPathDB" id="FungiDB:L204_01829"/>
<dbReference type="Gene3D" id="2.130.10.10">
    <property type="entry name" value="YVTN repeat-like/Quinoprotein amine dehydrogenase"/>
    <property type="match status" value="3"/>
</dbReference>